<evidence type="ECO:0000313" key="7">
    <source>
        <dbReference type="EMBL" id="AFH95967.1"/>
    </source>
</evidence>
<feature type="transmembrane region" description="Helical" evidence="5">
    <location>
        <begin position="198"/>
        <end position="220"/>
    </location>
</feature>
<sequence>MNRHQHIALFVLILAGFVTIFDLFVVNVAIVTIQHSLNANLTELTLIIVGYELAFGLLLITGGRLGDIYGKKCLYRVGMACFTLTSLFCAFAPTATLLVVARFFQGLSAALLFPQVYASLRVNFNPLQAKKAFGYLGMSLGLAAIAGQALGGWLITLDLFNLSWRTIFLVNLPIGILAIALSRFLLEGEKCRINLDWCGVILSGLGICCVLLPLLMLPVWGWLNTSSLLLSSGVLLLAIFAYYEIRLEKQGKAPLFSMQILRNRPFVIGLLVVMSVYATSSAFPLMLSLLLQKGIGLSAFLSGMIFVPSSIGFVISSVITPLWVNRYGERTIFWGALFYGLSYMLLLVMLYWFSSNSSALWLTPVLFLVGFTQGMIMTPMLNLVLAKVSVQIAGQASGFTATLQQVGAAIGATMVSVMMQYGLTHFSAQFPFEQLKNAVSFGLGFNFCMAICSAILLLMITRRTPTLTISSCI</sequence>
<dbReference type="SUPFAM" id="SSF103473">
    <property type="entry name" value="MFS general substrate transporter"/>
    <property type="match status" value="1"/>
</dbReference>
<feature type="transmembrane region" description="Helical" evidence="5">
    <location>
        <begin position="7"/>
        <end position="32"/>
    </location>
</feature>
<protein>
    <submittedName>
        <fullName evidence="7">Major facilitator superfamily protein</fullName>
    </submittedName>
</protein>
<feature type="transmembrane region" description="Helical" evidence="5">
    <location>
        <begin position="438"/>
        <end position="460"/>
    </location>
</feature>
<evidence type="ECO:0000256" key="1">
    <source>
        <dbReference type="ARBA" id="ARBA00004141"/>
    </source>
</evidence>
<comment type="subcellular location">
    <subcellularLocation>
        <location evidence="1">Membrane</location>
        <topology evidence="1">Multi-pass membrane protein</topology>
    </subcellularLocation>
</comment>
<keyword evidence="4 5" id="KW-0472">Membrane</keyword>
<dbReference type="KEGG" id="psi:S70_20935"/>
<evidence type="ECO:0000256" key="3">
    <source>
        <dbReference type="ARBA" id="ARBA00022989"/>
    </source>
</evidence>
<dbReference type="PANTHER" id="PTHR42718:SF39">
    <property type="entry name" value="ACTINORHODIN TRANSPORTER-RELATED"/>
    <property type="match status" value="1"/>
</dbReference>
<dbReference type="Gene3D" id="1.20.1720.10">
    <property type="entry name" value="Multidrug resistance protein D"/>
    <property type="match status" value="1"/>
</dbReference>
<dbReference type="GeneID" id="93519298"/>
<feature type="transmembrane region" description="Helical" evidence="5">
    <location>
        <begin position="299"/>
        <end position="324"/>
    </location>
</feature>
<dbReference type="InterPro" id="IPR011701">
    <property type="entry name" value="MFS"/>
</dbReference>
<keyword evidence="3 5" id="KW-1133">Transmembrane helix</keyword>
<reference evidence="8" key="2">
    <citation type="submission" date="2012-04" db="EMBL/GenBank/DDBJ databases">
        <title>Complete genome sequence of Providencia stuartii clinical isolate MRSN 2154.</title>
        <authorList>
            <person name="Clifford R.J."/>
            <person name="Hang J."/>
            <person name="Riley M.C."/>
            <person name="Onmus-Leone F."/>
            <person name="Kuschner R.A."/>
            <person name="Lesho E.P."/>
            <person name="Waterman P.E."/>
        </authorList>
    </citation>
    <scope>NUCLEOTIDE SEQUENCE [LARGE SCALE GENOMIC DNA]</scope>
    <source>
        <strain evidence="8">MRSN 2154</strain>
    </source>
</reference>
<feature type="transmembrane region" description="Helical" evidence="5">
    <location>
        <begin position="406"/>
        <end position="426"/>
    </location>
</feature>
<feature type="transmembrane region" description="Helical" evidence="5">
    <location>
        <begin position="73"/>
        <end position="93"/>
    </location>
</feature>
<name>A0A140STF2_PROSM</name>
<dbReference type="RefSeq" id="WP_004919838.1">
    <property type="nucleotide sequence ID" value="NC_017731.1"/>
</dbReference>
<organism evidence="7 8">
    <name type="scientific">Providencia stuartii (strain MRSN 2154)</name>
    <dbReference type="NCBI Taxonomy" id="1157951"/>
    <lineage>
        <taxon>Bacteria</taxon>
        <taxon>Pseudomonadati</taxon>
        <taxon>Pseudomonadota</taxon>
        <taxon>Gammaproteobacteria</taxon>
        <taxon>Enterobacterales</taxon>
        <taxon>Morganellaceae</taxon>
        <taxon>Providencia</taxon>
    </lineage>
</organism>
<feature type="transmembrane region" description="Helical" evidence="5">
    <location>
        <begin position="99"/>
        <end position="120"/>
    </location>
</feature>
<dbReference type="Gene3D" id="1.20.1250.20">
    <property type="entry name" value="MFS general substrate transporter like domains"/>
    <property type="match status" value="1"/>
</dbReference>
<dbReference type="CDD" id="cd17321">
    <property type="entry name" value="MFS_MMR_MDR_like"/>
    <property type="match status" value="1"/>
</dbReference>
<dbReference type="GO" id="GO:0016020">
    <property type="term" value="C:membrane"/>
    <property type="evidence" value="ECO:0007669"/>
    <property type="project" value="UniProtKB-SubCell"/>
</dbReference>
<evidence type="ECO:0000256" key="4">
    <source>
        <dbReference type="ARBA" id="ARBA00023136"/>
    </source>
</evidence>
<feature type="transmembrane region" description="Helical" evidence="5">
    <location>
        <begin position="167"/>
        <end position="186"/>
    </location>
</feature>
<dbReference type="InterPro" id="IPR020846">
    <property type="entry name" value="MFS_dom"/>
</dbReference>
<dbReference type="Proteomes" id="UP000005012">
    <property type="component" value="Chromosome"/>
</dbReference>
<feature type="transmembrane region" description="Helical" evidence="5">
    <location>
        <begin position="132"/>
        <end position="155"/>
    </location>
</feature>
<dbReference type="OrthoDB" id="9807274at2"/>
<feature type="domain" description="Major facilitator superfamily (MFS) profile" evidence="6">
    <location>
        <begin position="8"/>
        <end position="465"/>
    </location>
</feature>
<feature type="transmembrane region" description="Helical" evidence="5">
    <location>
        <begin position="266"/>
        <end position="287"/>
    </location>
</feature>
<feature type="transmembrane region" description="Helical" evidence="5">
    <location>
        <begin position="226"/>
        <end position="245"/>
    </location>
</feature>
<evidence type="ECO:0000259" key="6">
    <source>
        <dbReference type="PROSITE" id="PS50850"/>
    </source>
</evidence>
<dbReference type="PATRIC" id="fig|1157951.4.peg.4207"/>
<proteinExistence type="predicted"/>
<evidence type="ECO:0000313" key="8">
    <source>
        <dbReference type="Proteomes" id="UP000005012"/>
    </source>
</evidence>
<keyword evidence="2 5" id="KW-0812">Transmembrane</keyword>
<evidence type="ECO:0000256" key="5">
    <source>
        <dbReference type="SAM" id="Phobius"/>
    </source>
</evidence>
<dbReference type="AlphaFoldDB" id="A0A140STF2"/>
<gene>
    <name evidence="7" type="ordered locus">S70_20935</name>
</gene>
<evidence type="ECO:0000256" key="2">
    <source>
        <dbReference type="ARBA" id="ARBA00022692"/>
    </source>
</evidence>
<dbReference type="EMBL" id="CP003488">
    <property type="protein sequence ID" value="AFH95967.1"/>
    <property type="molecule type" value="Genomic_DNA"/>
</dbReference>
<accession>A0A140STF2</accession>
<dbReference type="GO" id="GO:0022857">
    <property type="term" value="F:transmembrane transporter activity"/>
    <property type="evidence" value="ECO:0007669"/>
    <property type="project" value="InterPro"/>
</dbReference>
<dbReference type="HOGENOM" id="CLU_000960_28_2_6"/>
<feature type="transmembrane region" description="Helical" evidence="5">
    <location>
        <begin position="359"/>
        <end position="385"/>
    </location>
</feature>
<dbReference type="PANTHER" id="PTHR42718">
    <property type="entry name" value="MAJOR FACILITATOR SUPERFAMILY MULTIDRUG TRANSPORTER MFSC"/>
    <property type="match status" value="1"/>
</dbReference>
<dbReference type="InterPro" id="IPR036259">
    <property type="entry name" value="MFS_trans_sf"/>
</dbReference>
<reference evidence="7 8" key="1">
    <citation type="journal article" date="2012" name="J. Bacteriol.">
        <title>Complete Genome Sequence of Providencia stuartii Clinical Isolate MRSN 2154.</title>
        <authorList>
            <person name="Clifford R.J."/>
            <person name="Hang J."/>
            <person name="Riley M.C."/>
            <person name="Onmus-Leone F."/>
            <person name="Kuschner R.A."/>
            <person name="Lesho E.P."/>
            <person name="Waterman P.E."/>
        </authorList>
    </citation>
    <scope>NUCLEOTIDE SEQUENCE [LARGE SCALE GENOMIC DNA]</scope>
    <source>
        <strain evidence="7 8">MRSN 2154</strain>
    </source>
</reference>
<dbReference type="Pfam" id="PF07690">
    <property type="entry name" value="MFS_1"/>
    <property type="match status" value="2"/>
</dbReference>
<feature type="transmembrane region" description="Helical" evidence="5">
    <location>
        <begin position="44"/>
        <end position="61"/>
    </location>
</feature>
<dbReference type="PROSITE" id="PS50850">
    <property type="entry name" value="MFS"/>
    <property type="match status" value="1"/>
</dbReference>
<feature type="transmembrane region" description="Helical" evidence="5">
    <location>
        <begin position="331"/>
        <end position="353"/>
    </location>
</feature>